<dbReference type="Pfam" id="PF00348">
    <property type="entry name" value="polyprenyl_synt"/>
    <property type="match status" value="1"/>
</dbReference>
<dbReference type="InterPro" id="IPR008949">
    <property type="entry name" value="Isoprenoid_synthase_dom_sf"/>
</dbReference>
<dbReference type="Proteomes" id="UP001642520">
    <property type="component" value="Unassembled WGS sequence"/>
</dbReference>
<evidence type="ECO:0000256" key="4">
    <source>
        <dbReference type="ARBA" id="ARBA00022842"/>
    </source>
</evidence>
<dbReference type="PROSITE" id="PS00444">
    <property type="entry name" value="POLYPRENYL_SYNTHASE_2"/>
    <property type="match status" value="1"/>
</dbReference>
<gene>
    <name evidence="8" type="ORF">XYLVIOL_LOCUS4707</name>
</gene>
<dbReference type="InterPro" id="IPR039702">
    <property type="entry name" value="FPS1-like"/>
</dbReference>
<accession>A0ABP1NIN6</accession>
<dbReference type="Gene3D" id="1.10.600.10">
    <property type="entry name" value="Farnesyl Diphosphate Synthase"/>
    <property type="match status" value="1"/>
</dbReference>
<proteinExistence type="inferred from homology"/>
<evidence type="ECO:0000313" key="8">
    <source>
        <dbReference type="EMBL" id="CAL7940885.1"/>
    </source>
</evidence>
<comment type="similarity">
    <text evidence="7">Belongs to the FPP/GGPP synthase family.</text>
</comment>
<evidence type="ECO:0000313" key="9">
    <source>
        <dbReference type="Proteomes" id="UP001642520"/>
    </source>
</evidence>
<evidence type="ECO:0000256" key="1">
    <source>
        <dbReference type="ARBA" id="ARBA00001946"/>
    </source>
</evidence>
<keyword evidence="4" id="KW-0460">Magnesium</keyword>
<dbReference type="EMBL" id="CAXAJV020001292">
    <property type="protein sequence ID" value="CAL7940885.1"/>
    <property type="molecule type" value="Genomic_DNA"/>
</dbReference>
<name>A0ABP1NIN6_XYLVO</name>
<comment type="cofactor">
    <cofactor evidence="1">
        <name>Mg(2+)</name>
        <dbReference type="ChEBI" id="CHEBI:18420"/>
    </cofactor>
</comment>
<dbReference type="SFLD" id="SFLDS00005">
    <property type="entry name" value="Isoprenoid_Synthase_Type_I"/>
    <property type="match status" value="1"/>
</dbReference>
<evidence type="ECO:0000256" key="2">
    <source>
        <dbReference type="ARBA" id="ARBA00022679"/>
    </source>
</evidence>
<dbReference type="SUPFAM" id="SSF48576">
    <property type="entry name" value="Terpenoid synthases"/>
    <property type="match status" value="1"/>
</dbReference>
<evidence type="ECO:0000256" key="7">
    <source>
        <dbReference type="RuleBase" id="RU004466"/>
    </source>
</evidence>
<organism evidence="8 9">
    <name type="scientific">Xylocopa violacea</name>
    <name type="common">Violet carpenter bee</name>
    <name type="synonym">Apis violacea</name>
    <dbReference type="NCBI Taxonomy" id="135666"/>
    <lineage>
        <taxon>Eukaryota</taxon>
        <taxon>Metazoa</taxon>
        <taxon>Ecdysozoa</taxon>
        <taxon>Arthropoda</taxon>
        <taxon>Hexapoda</taxon>
        <taxon>Insecta</taxon>
        <taxon>Pterygota</taxon>
        <taxon>Neoptera</taxon>
        <taxon>Endopterygota</taxon>
        <taxon>Hymenoptera</taxon>
        <taxon>Apocrita</taxon>
        <taxon>Aculeata</taxon>
        <taxon>Apoidea</taxon>
        <taxon>Anthophila</taxon>
        <taxon>Apidae</taxon>
        <taxon>Xylocopa</taxon>
        <taxon>Xylocopa</taxon>
    </lineage>
</organism>
<dbReference type="PANTHER" id="PTHR11525:SF0">
    <property type="entry name" value="FARNESYL PYROPHOSPHATE SYNTHASE"/>
    <property type="match status" value="1"/>
</dbReference>
<keyword evidence="3" id="KW-0479">Metal-binding</keyword>
<keyword evidence="2 7" id="KW-0808">Transferase</keyword>
<comment type="caution">
    <text evidence="8">The sequence shown here is derived from an EMBL/GenBank/DDBJ whole genome shotgun (WGS) entry which is preliminary data.</text>
</comment>
<evidence type="ECO:0000256" key="5">
    <source>
        <dbReference type="ARBA" id="ARBA00033740"/>
    </source>
</evidence>
<evidence type="ECO:0000256" key="6">
    <source>
        <dbReference type="ARBA" id="ARBA00034546"/>
    </source>
</evidence>
<reference evidence="8 9" key="1">
    <citation type="submission" date="2024-08" db="EMBL/GenBank/DDBJ databases">
        <authorList>
            <person name="Will J Nash"/>
            <person name="Angela Man"/>
            <person name="Seanna McTaggart"/>
            <person name="Kendall Baker"/>
            <person name="Tom Barker"/>
            <person name="Leah Catchpole"/>
            <person name="Alex Durrant"/>
            <person name="Karim Gharbi"/>
            <person name="Naomi Irish"/>
            <person name="Gemy Kaithakottil"/>
            <person name="Debby Ku"/>
            <person name="Aaliyah Providence"/>
            <person name="Felix Shaw"/>
            <person name="David Swarbreck"/>
            <person name="Chris Watkins"/>
            <person name="Ann M. McCartney"/>
            <person name="Giulio Formenti"/>
            <person name="Alice Mouton"/>
            <person name="Noel Vella"/>
            <person name="Bjorn M von Reumont"/>
            <person name="Adriana Vella"/>
            <person name="Wilfried Haerty"/>
        </authorList>
    </citation>
    <scope>NUCLEOTIDE SEQUENCE [LARGE SCALE GENOMIC DNA]</scope>
</reference>
<dbReference type="InterPro" id="IPR000092">
    <property type="entry name" value="Polyprenyl_synt"/>
</dbReference>
<dbReference type="CDD" id="cd00685">
    <property type="entry name" value="Trans_IPPS_HT"/>
    <property type="match status" value="1"/>
</dbReference>
<comment type="pathway">
    <text evidence="5">Pheromone biosynthesis.</text>
</comment>
<dbReference type="PANTHER" id="PTHR11525">
    <property type="entry name" value="FARNESYL-PYROPHOSPHATE SYNTHETASE"/>
    <property type="match status" value="1"/>
</dbReference>
<evidence type="ECO:0000256" key="3">
    <source>
        <dbReference type="ARBA" id="ARBA00022723"/>
    </source>
</evidence>
<dbReference type="InterPro" id="IPR033749">
    <property type="entry name" value="Polyprenyl_synt_CS"/>
</dbReference>
<keyword evidence="9" id="KW-1185">Reference proteome</keyword>
<protein>
    <recommendedName>
        <fullName evidence="6">Farnesyl pyrophosphate synthase</fullName>
    </recommendedName>
</protein>
<sequence>MSFILPKHAILSLLKRNVPFQNLLNFTGTKNNTLRRLHQDSKIHIRYNLNTSPSQIIRSKNAGVRTVYSMSHKRCLPSEDELRELMAVWPDIVRDLTDAGQHSDMPDVNKWVAKVLQYNVPGGSAKRALSVVYTYKTLYPYDELPEEDLYLARILGWCTELLQAFFLVTDDIQDQSKMRRNKPCWYIQNDHGLAAITDGIILETSIYQLFRTYFKSKDCYVDLLELFSDITHKTMLGQCLDMFPMYSRKKLNLDLFTMDRYNAIVKYKTSYYIFVLPIISAMHLVGIKDPEVYRQATTILLEIGHFFQIRDDYLDCYCSPEVTGKSADRDIIEGKCSWLIVVALQRATPKQKKILEECYGKPDIEKVNRVKQVYNELGIANTYAIYEEETYNLLTTHIQQVSRGLPPEFFLRLLERTCSKVGRKN</sequence>